<keyword evidence="1" id="KW-0472">Membrane</keyword>
<accession>A0AA88ENB2</accession>
<organism evidence="2 3">
    <name type="scientific">Ficus carica</name>
    <name type="common">Common fig</name>
    <dbReference type="NCBI Taxonomy" id="3494"/>
    <lineage>
        <taxon>Eukaryota</taxon>
        <taxon>Viridiplantae</taxon>
        <taxon>Streptophyta</taxon>
        <taxon>Embryophyta</taxon>
        <taxon>Tracheophyta</taxon>
        <taxon>Spermatophyta</taxon>
        <taxon>Magnoliopsida</taxon>
        <taxon>eudicotyledons</taxon>
        <taxon>Gunneridae</taxon>
        <taxon>Pentapetalae</taxon>
        <taxon>rosids</taxon>
        <taxon>fabids</taxon>
        <taxon>Rosales</taxon>
        <taxon>Moraceae</taxon>
        <taxon>Ficeae</taxon>
        <taxon>Ficus</taxon>
    </lineage>
</organism>
<keyword evidence="1" id="KW-1133">Transmembrane helix</keyword>
<comment type="caution">
    <text evidence="2">The sequence shown here is derived from an EMBL/GenBank/DDBJ whole genome shotgun (WGS) entry which is preliminary data.</text>
</comment>
<reference evidence="2" key="1">
    <citation type="submission" date="2023-07" db="EMBL/GenBank/DDBJ databases">
        <title>draft genome sequence of fig (Ficus carica).</title>
        <authorList>
            <person name="Takahashi T."/>
            <person name="Nishimura K."/>
        </authorList>
    </citation>
    <scope>NUCLEOTIDE SEQUENCE</scope>
</reference>
<sequence>MQFGRQDHLVTLGGFGFEDGGSKRRSCTYLSHCVPLEAALLLGTAAGLVLLE</sequence>
<feature type="transmembrane region" description="Helical" evidence="1">
    <location>
        <begin position="29"/>
        <end position="51"/>
    </location>
</feature>
<dbReference type="EMBL" id="BTGU01015926">
    <property type="protein sequence ID" value="GMN73769.1"/>
    <property type="molecule type" value="Genomic_DNA"/>
</dbReference>
<protein>
    <submittedName>
        <fullName evidence="2">Uncharacterized protein</fullName>
    </submittedName>
</protein>
<gene>
    <name evidence="2" type="ORF">TIFTF001_054904</name>
</gene>
<proteinExistence type="predicted"/>
<dbReference type="Proteomes" id="UP001187192">
    <property type="component" value="Unassembled WGS sequence"/>
</dbReference>
<evidence type="ECO:0000313" key="3">
    <source>
        <dbReference type="Proteomes" id="UP001187192"/>
    </source>
</evidence>
<keyword evidence="3" id="KW-1185">Reference proteome</keyword>
<keyword evidence="1" id="KW-0812">Transmembrane</keyword>
<dbReference type="AlphaFoldDB" id="A0AA88ENB2"/>
<name>A0AA88ENB2_FICCA</name>
<evidence type="ECO:0000313" key="2">
    <source>
        <dbReference type="EMBL" id="GMN73769.1"/>
    </source>
</evidence>
<evidence type="ECO:0000256" key="1">
    <source>
        <dbReference type="SAM" id="Phobius"/>
    </source>
</evidence>